<dbReference type="FunCoup" id="A0A0D2K0U8">
    <property type="interactions" value="3"/>
</dbReference>
<dbReference type="SUPFAM" id="SSF56935">
    <property type="entry name" value="Porins"/>
    <property type="match status" value="1"/>
</dbReference>
<dbReference type="CDD" id="cd01347">
    <property type="entry name" value="ligand_gated_channel"/>
    <property type="match status" value="1"/>
</dbReference>
<dbReference type="Pfam" id="PF00593">
    <property type="entry name" value="TonB_dep_Rec_b-barrel"/>
    <property type="match status" value="1"/>
</dbReference>
<dbReference type="STRING" id="1429043.X474_04305"/>
<gene>
    <name evidence="16" type="ORF">X474_04305</name>
</gene>
<evidence type="ECO:0000256" key="9">
    <source>
        <dbReference type="ARBA" id="ARBA00023136"/>
    </source>
</evidence>
<dbReference type="InterPro" id="IPR039426">
    <property type="entry name" value="TonB-dep_rcpt-like"/>
</dbReference>
<organism evidence="16 17">
    <name type="scientific">Dethiosulfatarculus sandiegensis</name>
    <dbReference type="NCBI Taxonomy" id="1429043"/>
    <lineage>
        <taxon>Bacteria</taxon>
        <taxon>Pseudomonadati</taxon>
        <taxon>Thermodesulfobacteriota</taxon>
        <taxon>Desulfarculia</taxon>
        <taxon>Desulfarculales</taxon>
        <taxon>Desulfarculaceae</taxon>
        <taxon>Dethiosulfatarculus</taxon>
    </lineage>
</organism>
<evidence type="ECO:0000256" key="10">
    <source>
        <dbReference type="ARBA" id="ARBA00023237"/>
    </source>
</evidence>
<dbReference type="PANTHER" id="PTHR32552">
    <property type="entry name" value="FERRICHROME IRON RECEPTOR-RELATED"/>
    <property type="match status" value="1"/>
</dbReference>
<dbReference type="EMBL" id="AZAC01000003">
    <property type="protein sequence ID" value="KIX15345.1"/>
    <property type="molecule type" value="Genomic_DNA"/>
</dbReference>
<dbReference type="InterPro" id="IPR036942">
    <property type="entry name" value="Beta-barrel_TonB_sf"/>
</dbReference>
<keyword evidence="4" id="KW-0410">Iron transport</keyword>
<evidence type="ECO:0000313" key="17">
    <source>
        <dbReference type="Proteomes" id="UP000032233"/>
    </source>
</evidence>
<comment type="caution">
    <text evidence="16">The sequence shown here is derived from an EMBL/GenBank/DDBJ whole genome shotgun (WGS) entry which is preliminary data.</text>
</comment>
<dbReference type="InterPro" id="IPR012910">
    <property type="entry name" value="Plug_dom"/>
</dbReference>
<dbReference type="Proteomes" id="UP000032233">
    <property type="component" value="Unassembled WGS sequence"/>
</dbReference>
<dbReference type="InterPro" id="IPR000531">
    <property type="entry name" value="Beta-barrel_TonB"/>
</dbReference>
<feature type="chain" id="PRO_5002245350" evidence="13">
    <location>
        <begin position="28"/>
        <end position="667"/>
    </location>
</feature>
<keyword evidence="2 11" id="KW-0813">Transport</keyword>
<keyword evidence="5 11" id="KW-0812">Transmembrane</keyword>
<dbReference type="RefSeq" id="WP_044346855.1">
    <property type="nucleotide sequence ID" value="NZ_AZAC01000003.1"/>
</dbReference>
<dbReference type="OrthoDB" id="9763670at2"/>
<feature type="domain" description="TonB-dependent receptor plug" evidence="15">
    <location>
        <begin position="50"/>
        <end position="155"/>
    </location>
</feature>
<evidence type="ECO:0000256" key="3">
    <source>
        <dbReference type="ARBA" id="ARBA00022452"/>
    </source>
</evidence>
<keyword evidence="10 11" id="KW-0998">Cell outer membrane</keyword>
<keyword evidence="7" id="KW-0406">Ion transport</keyword>
<evidence type="ECO:0000256" key="7">
    <source>
        <dbReference type="ARBA" id="ARBA00023065"/>
    </source>
</evidence>
<accession>A0A0D2K0U8</accession>
<keyword evidence="17" id="KW-1185">Reference proteome</keyword>
<protein>
    <submittedName>
        <fullName evidence="16">TonB-denpendent receptor</fullName>
    </submittedName>
</protein>
<dbReference type="InParanoid" id="A0A0D2K0U8"/>
<dbReference type="PATRIC" id="fig|1429043.3.peg.916"/>
<keyword evidence="3 11" id="KW-1134">Transmembrane beta strand</keyword>
<evidence type="ECO:0000256" key="2">
    <source>
        <dbReference type="ARBA" id="ARBA00022448"/>
    </source>
</evidence>
<evidence type="ECO:0000256" key="4">
    <source>
        <dbReference type="ARBA" id="ARBA00022496"/>
    </source>
</evidence>
<dbReference type="PANTHER" id="PTHR32552:SF81">
    <property type="entry name" value="TONB-DEPENDENT OUTER MEMBRANE RECEPTOR"/>
    <property type="match status" value="1"/>
</dbReference>
<proteinExistence type="inferred from homology"/>
<comment type="subcellular location">
    <subcellularLocation>
        <location evidence="1 11">Cell outer membrane</location>
        <topology evidence="1 11">Multi-pass membrane protein</topology>
    </subcellularLocation>
</comment>
<reference evidence="16 17" key="1">
    <citation type="submission" date="2013-11" db="EMBL/GenBank/DDBJ databases">
        <title>Metagenomic analysis of a methanogenic consortium involved in long chain n-alkane degradation.</title>
        <authorList>
            <person name="Davidova I.A."/>
            <person name="Callaghan A.V."/>
            <person name="Wawrik B."/>
            <person name="Pruitt S."/>
            <person name="Marks C."/>
            <person name="Duncan K.E."/>
            <person name="Suflita J.M."/>
        </authorList>
    </citation>
    <scope>NUCLEOTIDE SEQUENCE [LARGE SCALE GENOMIC DNA]</scope>
    <source>
        <strain evidence="16 17">SPR</strain>
    </source>
</reference>
<evidence type="ECO:0000256" key="11">
    <source>
        <dbReference type="PROSITE-ProRule" id="PRU01360"/>
    </source>
</evidence>
<keyword evidence="9 11" id="KW-0472">Membrane</keyword>
<dbReference type="Gene3D" id="2.40.170.20">
    <property type="entry name" value="TonB-dependent receptor, beta-barrel domain"/>
    <property type="match status" value="1"/>
</dbReference>
<name>A0A0D2K0U8_9BACT</name>
<comment type="similarity">
    <text evidence="11 12">Belongs to the TonB-dependent receptor family.</text>
</comment>
<feature type="signal peptide" evidence="13">
    <location>
        <begin position="1"/>
        <end position="27"/>
    </location>
</feature>
<evidence type="ECO:0000256" key="6">
    <source>
        <dbReference type="ARBA" id="ARBA00023004"/>
    </source>
</evidence>
<sequence length="667" mass="75403">MKQPRIYAKSLFLGLLAVLLSAGTVHAGEAKKHEMESITVTANKQKEEVTNVPISMSVFNETDLEDKMAETVADTANFTSGLEIVNYGCALKWAPSMRGLFSDYSSRSSVAGLYVDGVPVLDGSGFDETFMDIKRVEILRGPQGALYGKNSEVGVVNIISRKPDNEFRGKVSGQAGEDEKRELAFNASGPILKDKLFIGLSGKHYEKDGFITNPATGETVDDRKHDYGKVYLRWTPTDSLETSLVFSKVKYDDEANRMNVYGAKGREITSDLDAYNRSEVSLAALTISYDINEKFSLTSVTTNRHHNEKNANDFDYSNQTLFHVFADSNYKEQSQEVRLNYTGSKFKSLVGVFLDQGDVDINRKNVTFKGNKYIHQEEDRNALGLFTHLTYYLTERLSLIGGLRFDRESKNYKDASRAIDADETWEEISPKIALQYQCKENVMAYATVAKGYRSGGFNSWSPEGYPLSYEEEKLWSYELGTKGSFWDNRVFFEASLYYMDIQDMQVDTYINPQDLYESNAASATSIGAEAQIKANLTDEWQVAAGFSYNHCTFDEYKDARGDYSGNHNLFAPEYNMNIGAKYRAPNGVYAGADLFGYGKVYFDSENKYSRDPYTVVNTKIGYEMNRFDIYFYAKNLFDQKYDSEGIFAGYTVYSPPREIGVMLAYRF</sequence>
<dbReference type="GO" id="GO:0006826">
    <property type="term" value="P:iron ion transport"/>
    <property type="evidence" value="ECO:0007669"/>
    <property type="project" value="UniProtKB-KW"/>
</dbReference>
<dbReference type="GO" id="GO:0009279">
    <property type="term" value="C:cell outer membrane"/>
    <property type="evidence" value="ECO:0007669"/>
    <property type="project" value="UniProtKB-SubCell"/>
</dbReference>
<evidence type="ECO:0000256" key="1">
    <source>
        <dbReference type="ARBA" id="ARBA00004571"/>
    </source>
</evidence>
<evidence type="ECO:0000259" key="14">
    <source>
        <dbReference type="Pfam" id="PF00593"/>
    </source>
</evidence>
<keyword evidence="6" id="KW-0408">Iron</keyword>
<evidence type="ECO:0000256" key="12">
    <source>
        <dbReference type="RuleBase" id="RU003357"/>
    </source>
</evidence>
<keyword evidence="13" id="KW-0732">Signal</keyword>
<evidence type="ECO:0000313" key="16">
    <source>
        <dbReference type="EMBL" id="KIX15345.1"/>
    </source>
</evidence>
<dbReference type="PROSITE" id="PS52016">
    <property type="entry name" value="TONB_DEPENDENT_REC_3"/>
    <property type="match status" value="1"/>
</dbReference>
<dbReference type="PROSITE" id="PS00430">
    <property type="entry name" value="TONB_DEPENDENT_REC_1"/>
    <property type="match status" value="1"/>
</dbReference>
<dbReference type="Pfam" id="PF07715">
    <property type="entry name" value="Plug"/>
    <property type="match status" value="1"/>
</dbReference>
<dbReference type="InterPro" id="IPR010916">
    <property type="entry name" value="TonB_box_CS"/>
</dbReference>
<evidence type="ECO:0000256" key="13">
    <source>
        <dbReference type="SAM" id="SignalP"/>
    </source>
</evidence>
<dbReference type="AlphaFoldDB" id="A0A0D2K0U8"/>
<keyword evidence="16" id="KW-0675">Receptor</keyword>
<evidence type="ECO:0000259" key="15">
    <source>
        <dbReference type="Pfam" id="PF07715"/>
    </source>
</evidence>
<evidence type="ECO:0000256" key="8">
    <source>
        <dbReference type="ARBA" id="ARBA00023077"/>
    </source>
</evidence>
<keyword evidence="8 12" id="KW-0798">TonB box</keyword>
<feature type="domain" description="TonB-dependent receptor-like beta-barrel" evidence="14">
    <location>
        <begin position="226"/>
        <end position="636"/>
    </location>
</feature>
<evidence type="ECO:0000256" key="5">
    <source>
        <dbReference type="ARBA" id="ARBA00022692"/>
    </source>
</evidence>